<feature type="transmembrane region" description="Helical" evidence="1">
    <location>
        <begin position="18"/>
        <end position="45"/>
    </location>
</feature>
<reference evidence="2 3" key="1">
    <citation type="submission" date="2024-02" db="EMBL/GenBank/DDBJ databases">
        <title>Lysobacter Genome Sequencing and Mining.</title>
        <authorList>
            <person name="Bierman J."/>
            <person name="Walker M.C."/>
        </authorList>
    </citation>
    <scope>NUCLEOTIDE SEQUENCE [LARGE SCALE GENOMIC DNA]</scope>
    <source>
        <strain evidence="2 3">PB6250</strain>
    </source>
</reference>
<dbReference type="RefSeq" id="WP_336132189.1">
    <property type="nucleotide sequence ID" value="NZ_JBANDL010000002.1"/>
</dbReference>
<keyword evidence="1" id="KW-0812">Transmembrane</keyword>
<evidence type="ECO:0000313" key="3">
    <source>
        <dbReference type="Proteomes" id="UP001387215"/>
    </source>
</evidence>
<sequence>MRPLRVPWPRLAPLPTTAAMLCLPLLLLLLLLLLLVLVLVLVLVLRTAWRRFELARTP</sequence>
<dbReference type="EMBL" id="JBANDL010000002">
    <property type="protein sequence ID" value="MEI2456024.1"/>
    <property type="molecule type" value="Genomic_DNA"/>
</dbReference>
<evidence type="ECO:0000256" key="1">
    <source>
        <dbReference type="SAM" id="Phobius"/>
    </source>
</evidence>
<comment type="caution">
    <text evidence="2">The sequence shown here is derived from an EMBL/GenBank/DDBJ whole genome shotgun (WGS) entry which is preliminary data.</text>
</comment>
<evidence type="ECO:0000313" key="2">
    <source>
        <dbReference type="EMBL" id="MEI2456024.1"/>
    </source>
</evidence>
<accession>A0ABU8D4T9</accession>
<protein>
    <submittedName>
        <fullName evidence="2">Uncharacterized protein</fullName>
    </submittedName>
</protein>
<keyword evidence="1" id="KW-1133">Transmembrane helix</keyword>
<keyword evidence="1" id="KW-0472">Membrane</keyword>
<dbReference type="Proteomes" id="UP001387215">
    <property type="component" value="Unassembled WGS sequence"/>
</dbReference>
<keyword evidence="3" id="KW-1185">Reference proteome</keyword>
<proteinExistence type="predicted"/>
<name>A0ABU8D4T9_9GAMM</name>
<organism evidence="2 3">
    <name type="scientific">Lysobacter firmicutimachus</name>
    <dbReference type="NCBI Taxonomy" id="1792846"/>
    <lineage>
        <taxon>Bacteria</taxon>
        <taxon>Pseudomonadati</taxon>
        <taxon>Pseudomonadota</taxon>
        <taxon>Gammaproteobacteria</taxon>
        <taxon>Lysobacterales</taxon>
        <taxon>Lysobacteraceae</taxon>
        <taxon>Lysobacter</taxon>
    </lineage>
</organism>
<gene>
    <name evidence="2" type="ORF">V2J18_15255</name>
</gene>